<dbReference type="EMBL" id="WVTA01000001">
    <property type="protein sequence ID" value="KAK3217578.1"/>
    <property type="molecule type" value="Genomic_DNA"/>
</dbReference>
<feature type="region of interest" description="Disordered" evidence="1">
    <location>
        <begin position="1"/>
        <end position="40"/>
    </location>
</feature>
<feature type="region of interest" description="Disordered" evidence="1">
    <location>
        <begin position="84"/>
        <end position="136"/>
    </location>
</feature>
<reference evidence="2 3" key="1">
    <citation type="submission" date="2021-02" db="EMBL/GenBank/DDBJ databases">
        <title>Genome assembly of Pseudopithomyces chartarum.</title>
        <authorList>
            <person name="Jauregui R."/>
            <person name="Singh J."/>
            <person name="Voisey C."/>
        </authorList>
    </citation>
    <scope>NUCLEOTIDE SEQUENCE [LARGE SCALE GENOMIC DNA]</scope>
    <source>
        <strain evidence="2 3">AGR01</strain>
    </source>
</reference>
<evidence type="ECO:0000313" key="2">
    <source>
        <dbReference type="EMBL" id="KAK3217578.1"/>
    </source>
</evidence>
<gene>
    <name evidence="2" type="ORF">GRF29_1g3482567</name>
</gene>
<evidence type="ECO:0000256" key="1">
    <source>
        <dbReference type="SAM" id="MobiDB-lite"/>
    </source>
</evidence>
<comment type="caution">
    <text evidence="2">The sequence shown here is derived from an EMBL/GenBank/DDBJ whole genome shotgun (WGS) entry which is preliminary data.</text>
</comment>
<proteinExistence type="predicted"/>
<dbReference type="AlphaFoldDB" id="A0AAN6M827"/>
<sequence length="320" mass="36053">MANHTPSDDQFFWASDDKASGHDEGQSAPSRPRRKNPMAERMLIALVTASQEEQTQGSGFWFSSVVTGHQDETQGLRRRLSVVQRQQEESQGSKRRFSVVTSLQEQRQGSRRRLSSVVTGQHSYENAEGSNDRFPQSQLMSNVPRVIEVRSAGAQVTEWLASHEEDVEGENEEHDIMWLPNGRYRWDKALGTGYFVVVKLLWQQALQNALSVASISDDDWSGYAQRVLLSMQDVLMAVAGGNLANLYWGQTNKAVCDLFHENSAWMAKQVNSGRRINGMSPWPGAERCQLRKLSWDWKAGALPSQSRPCSREFRLPAEPG</sequence>
<keyword evidence="3" id="KW-1185">Reference proteome</keyword>
<name>A0AAN6M827_9PLEO</name>
<dbReference type="Proteomes" id="UP001280581">
    <property type="component" value="Unassembled WGS sequence"/>
</dbReference>
<accession>A0AAN6M827</accession>
<feature type="compositionally biased region" description="Basic and acidic residues" evidence="1">
    <location>
        <begin position="15"/>
        <end position="25"/>
    </location>
</feature>
<protein>
    <submittedName>
        <fullName evidence="2">Uncharacterized protein</fullName>
    </submittedName>
</protein>
<organism evidence="2 3">
    <name type="scientific">Pseudopithomyces chartarum</name>
    <dbReference type="NCBI Taxonomy" id="1892770"/>
    <lineage>
        <taxon>Eukaryota</taxon>
        <taxon>Fungi</taxon>
        <taxon>Dikarya</taxon>
        <taxon>Ascomycota</taxon>
        <taxon>Pezizomycotina</taxon>
        <taxon>Dothideomycetes</taxon>
        <taxon>Pleosporomycetidae</taxon>
        <taxon>Pleosporales</taxon>
        <taxon>Massarineae</taxon>
        <taxon>Didymosphaeriaceae</taxon>
        <taxon>Pseudopithomyces</taxon>
    </lineage>
</organism>
<evidence type="ECO:0000313" key="3">
    <source>
        <dbReference type="Proteomes" id="UP001280581"/>
    </source>
</evidence>